<sequence>MPPSAQAMPDPSAPDALRDTRTSLARRILERVEVGDGAPLQPPEMPGLMMIRLDQPILNTCSVYEPCVALIVQGGKRVLLGDETLTYGEDRYLIASMDLPVKTAVMQASPERPYLGVALRLDWREIASLMLEMPPAAPRKVEPDSRAMTTGAVTAPLLQAFDRLLALLDQPDHIAVLAPLIRREIHYRLLAGEAGARLRQIATVDTQSHQVARAIAQLNARFAEPLRIEALARDSSMSLSTFHHHFKALTAMSPLQYQKQLRLAEARRLMLSERVDASTAAFRVGYESPSQFSREYRRLFGAPPSKDIAGIRLAPTPARV</sequence>
<dbReference type="Gene3D" id="1.10.10.60">
    <property type="entry name" value="Homeodomain-like"/>
    <property type="match status" value="2"/>
</dbReference>
<dbReference type="InterPro" id="IPR009057">
    <property type="entry name" value="Homeodomain-like_sf"/>
</dbReference>
<keyword evidence="2" id="KW-0804">Transcription</keyword>
<dbReference type="Proteomes" id="UP001596501">
    <property type="component" value="Unassembled WGS sequence"/>
</dbReference>
<proteinExistence type="predicted"/>
<dbReference type="Pfam" id="PF06719">
    <property type="entry name" value="AraC_N"/>
    <property type="match status" value="1"/>
</dbReference>
<evidence type="ECO:0000313" key="4">
    <source>
        <dbReference type="EMBL" id="MFC7410428.1"/>
    </source>
</evidence>
<keyword evidence="1" id="KW-0805">Transcription regulation</keyword>
<reference evidence="5" key="1">
    <citation type="journal article" date="2019" name="Int. J. Syst. Evol. Microbiol.">
        <title>The Global Catalogue of Microorganisms (GCM) 10K type strain sequencing project: providing services to taxonomists for standard genome sequencing and annotation.</title>
        <authorList>
            <consortium name="The Broad Institute Genomics Platform"/>
            <consortium name="The Broad Institute Genome Sequencing Center for Infectious Disease"/>
            <person name="Wu L."/>
            <person name="Ma J."/>
        </authorList>
    </citation>
    <scope>NUCLEOTIDE SEQUENCE [LARGE SCALE GENOMIC DNA]</scope>
    <source>
        <strain evidence="5">CGMCC 1.12371</strain>
    </source>
</reference>
<feature type="domain" description="HTH araC/xylS-type" evidence="3">
    <location>
        <begin position="212"/>
        <end position="310"/>
    </location>
</feature>
<evidence type="ECO:0000313" key="5">
    <source>
        <dbReference type="Proteomes" id="UP001596501"/>
    </source>
</evidence>
<dbReference type="SMART" id="SM00342">
    <property type="entry name" value="HTH_ARAC"/>
    <property type="match status" value="1"/>
</dbReference>
<dbReference type="EMBL" id="JBHTCA010000015">
    <property type="protein sequence ID" value="MFC7410428.1"/>
    <property type="molecule type" value="Genomic_DNA"/>
</dbReference>
<dbReference type="PANTHER" id="PTHR43436">
    <property type="entry name" value="ARAC-FAMILY TRANSCRIPTIONAL REGULATOR"/>
    <property type="match status" value="1"/>
</dbReference>
<accession>A0ABW2QPC1</accession>
<dbReference type="InterPro" id="IPR018060">
    <property type="entry name" value="HTH_AraC"/>
</dbReference>
<dbReference type="InterPro" id="IPR009594">
    <property type="entry name" value="Tscrpt_reg_HTH_AraC_N"/>
</dbReference>
<evidence type="ECO:0000256" key="1">
    <source>
        <dbReference type="ARBA" id="ARBA00023015"/>
    </source>
</evidence>
<comment type="caution">
    <text evidence="4">The sequence shown here is derived from an EMBL/GenBank/DDBJ whole genome shotgun (WGS) entry which is preliminary data.</text>
</comment>
<gene>
    <name evidence="4" type="ORF">ACFQPB_16300</name>
</gene>
<dbReference type="PROSITE" id="PS01124">
    <property type="entry name" value="HTH_ARAC_FAMILY_2"/>
    <property type="match status" value="1"/>
</dbReference>
<dbReference type="SUPFAM" id="SSF46689">
    <property type="entry name" value="Homeodomain-like"/>
    <property type="match status" value="2"/>
</dbReference>
<keyword evidence="5" id="KW-1185">Reference proteome</keyword>
<organism evidence="4 5">
    <name type="scientific">Hydrogenophaga atypica</name>
    <dbReference type="NCBI Taxonomy" id="249409"/>
    <lineage>
        <taxon>Bacteria</taxon>
        <taxon>Pseudomonadati</taxon>
        <taxon>Pseudomonadota</taxon>
        <taxon>Betaproteobacteria</taxon>
        <taxon>Burkholderiales</taxon>
        <taxon>Comamonadaceae</taxon>
        <taxon>Hydrogenophaga</taxon>
    </lineage>
</organism>
<evidence type="ECO:0000259" key="3">
    <source>
        <dbReference type="PROSITE" id="PS01124"/>
    </source>
</evidence>
<protein>
    <submittedName>
        <fullName evidence="4">AraC family transcriptional regulator N-terminal domain-containing protein</fullName>
    </submittedName>
</protein>
<name>A0ABW2QPC1_9BURK</name>
<dbReference type="PANTHER" id="PTHR43436:SF1">
    <property type="entry name" value="TRANSCRIPTIONAL REGULATORY PROTEIN"/>
    <property type="match status" value="1"/>
</dbReference>
<dbReference type="Pfam" id="PF12833">
    <property type="entry name" value="HTH_18"/>
    <property type="match status" value="1"/>
</dbReference>
<evidence type="ECO:0000256" key="2">
    <source>
        <dbReference type="ARBA" id="ARBA00023163"/>
    </source>
</evidence>